<comment type="caution">
    <text evidence="7">The sequence shown here is derived from an EMBL/GenBank/DDBJ whole genome shotgun (WGS) entry which is preliminary data.</text>
</comment>
<dbReference type="InterPro" id="IPR047653">
    <property type="entry name" value="Tn3-like_transpos"/>
</dbReference>
<accession>A0ABW5P593</accession>
<feature type="domain" description="Tn3 transposase DDE" evidence="5">
    <location>
        <begin position="591"/>
        <end position="979"/>
    </location>
</feature>
<dbReference type="Pfam" id="PF01526">
    <property type="entry name" value="DDE_Tnp_Tn3"/>
    <property type="match status" value="1"/>
</dbReference>
<gene>
    <name evidence="7" type="ORF">ACFSR9_12600</name>
</gene>
<dbReference type="EMBL" id="JBHUMK010000057">
    <property type="protein sequence ID" value="MFD2610269.1"/>
    <property type="molecule type" value="Genomic_DNA"/>
</dbReference>
<evidence type="ECO:0000256" key="4">
    <source>
        <dbReference type="ARBA" id="ARBA00023172"/>
    </source>
</evidence>
<evidence type="ECO:0000256" key="2">
    <source>
        <dbReference type="ARBA" id="ARBA00022578"/>
    </source>
</evidence>
<name>A0ABW5P593_9DEIO</name>
<comment type="similarity">
    <text evidence="1">Belongs to the transposase 7 family.</text>
</comment>
<evidence type="ECO:0000259" key="5">
    <source>
        <dbReference type="Pfam" id="PF01526"/>
    </source>
</evidence>
<keyword evidence="8" id="KW-1185">Reference proteome</keyword>
<organism evidence="7 8">
    <name type="scientific">Deinococcus taklimakanensis</name>
    <dbReference type="NCBI Taxonomy" id="536443"/>
    <lineage>
        <taxon>Bacteria</taxon>
        <taxon>Thermotogati</taxon>
        <taxon>Deinococcota</taxon>
        <taxon>Deinococci</taxon>
        <taxon>Deinococcales</taxon>
        <taxon>Deinococcaceae</taxon>
        <taxon>Deinococcus</taxon>
    </lineage>
</organism>
<feature type="domain" description="DUF4158" evidence="6">
    <location>
        <begin position="9"/>
        <end position="173"/>
    </location>
</feature>
<dbReference type="NCBIfam" id="NF033527">
    <property type="entry name" value="transpos_Tn3"/>
    <property type="match status" value="1"/>
</dbReference>
<dbReference type="Proteomes" id="UP001597475">
    <property type="component" value="Unassembled WGS sequence"/>
</dbReference>
<evidence type="ECO:0000259" key="6">
    <source>
        <dbReference type="Pfam" id="PF13700"/>
    </source>
</evidence>
<proteinExistence type="inferred from homology"/>
<dbReference type="Pfam" id="PF13700">
    <property type="entry name" value="DUF4158"/>
    <property type="match status" value="1"/>
</dbReference>
<evidence type="ECO:0000313" key="7">
    <source>
        <dbReference type="EMBL" id="MFD2610269.1"/>
    </source>
</evidence>
<dbReference type="InterPro" id="IPR002513">
    <property type="entry name" value="Tn3_Tnp_DDE_dom"/>
</dbReference>
<evidence type="ECO:0000256" key="1">
    <source>
        <dbReference type="ARBA" id="ARBA00009402"/>
    </source>
</evidence>
<keyword evidence="4" id="KW-0233">DNA recombination</keyword>
<dbReference type="InterPro" id="IPR025296">
    <property type="entry name" value="DUF4158"/>
</dbReference>
<keyword evidence="2" id="KW-0815">Transposition</keyword>
<keyword evidence="3" id="KW-0238">DNA-binding</keyword>
<evidence type="ECO:0000256" key="3">
    <source>
        <dbReference type="ARBA" id="ARBA00023125"/>
    </source>
</evidence>
<reference evidence="8" key="1">
    <citation type="journal article" date="2019" name="Int. J. Syst. Evol. Microbiol.">
        <title>The Global Catalogue of Microorganisms (GCM) 10K type strain sequencing project: providing services to taxonomists for standard genome sequencing and annotation.</title>
        <authorList>
            <consortium name="The Broad Institute Genomics Platform"/>
            <consortium name="The Broad Institute Genome Sequencing Center for Infectious Disease"/>
            <person name="Wu L."/>
            <person name="Ma J."/>
        </authorList>
    </citation>
    <scope>NUCLEOTIDE SEQUENCE [LARGE SCALE GENOMIC DNA]</scope>
    <source>
        <strain evidence="8">KCTC 33842</strain>
    </source>
</reference>
<sequence>MPVEFSGDEALRRYGRYAGEPSEEQLHRYFRFDDHDRGLISTRRGKHHQLAFALQLATLRFLGTFLPNPLDIPEVALTYVARQLDLPIHQGKLDRYAVGERRWDHQAQIREMYGYKPFSDPPEVLGLVRFLYARARLTAESPSVLFDLATARLVERKVLLPGVTTLTRLIARVCDRAEERLWRDLARQPNASQRANLDALLQVPEGAHVSPLERLRKPPTSVTPKGLMGALKRVEAVRLVGVQGVDLAAFPEPRLAALARSGMRAKAQALRRMTSDRRLATLLVTVHRLEAEALDDALTVFDSLLTDLFNRIDRRADEGRLDTLPSLEEAALRTHRLAVAFLQTLEDERRDFEAFIRSVLALVPREQLQQAVDTIQGLTRPRRDTHIENLLERYGYVQPFVPLLLNTVGFEAGDSGRPTLAAIRALRSLERRKRIATDEVPLDVVRGGWEKVIERGEGELHRPAYTLCVLENMQSALKRRDLYVPASGKFGDPRMKLLSGRAWEALKPELCRSLNLDPDPKVVLTQMSEQLDAAYRLVESRLPENTQVKVEEKNGRTFLTLSEDEALPEPPSLIKLRAAVTALLPRIDLPELLLEVNTWTGFAEAFTHLSEARSRVDDLALSVCAVLLAEACNVGLEAVTRGDVEALRRGRLSWVDQNYVRAETIASANARLVDHQAQLPLVALWGSGQVAAVDGLRFKVPVKTIHAGHNPKYFGVGNGVTYLNFVSDQFSGFHGIVVPGTLRDSLYALDGLLEQNTSLKPRQLISDTGASSEMVFGLFRLLSYQFSPLLADIAERRYWRMDKGADYGRLNTLAAHRIDTRLIAAHWDDLLRIAGSLVTGTVKASELLKVIGVKPKGSLARALEAFGRVPATLHLLTYHDDPQYRRTIGTQRNMQEARHSLARAVFGGRRGELRQPYRTGQEDQLGALGLVLNAITLWNSRYLGLAVEHLRAQGYAVRDEDVERLSPLRFEHIHLEGRYAFALAEAVKQGGLRPLRDPDDVLNE</sequence>
<protein>
    <submittedName>
        <fullName evidence="7">Tn3 family transposase</fullName>
    </submittedName>
</protein>
<dbReference type="RefSeq" id="WP_386846315.1">
    <property type="nucleotide sequence ID" value="NZ_JBHUMK010000057.1"/>
</dbReference>
<evidence type="ECO:0000313" key="8">
    <source>
        <dbReference type="Proteomes" id="UP001597475"/>
    </source>
</evidence>